<evidence type="ECO:0000313" key="1">
    <source>
        <dbReference type="EMBL" id="OLY78408.1"/>
    </source>
</evidence>
<protein>
    <submittedName>
        <fullName evidence="1">Uncharacterized protein</fullName>
    </submittedName>
</protein>
<dbReference type="Proteomes" id="UP000187455">
    <property type="component" value="Unassembled WGS sequence"/>
</dbReference>
<reference evidence="1 2" key="1">
    <citation type="journal article" date="2016" name="Mol. Biol. Evol.">
        <title>Genome-Wide Survey of Gut Fungi (Harpellales) Reveals the First Horizontally Transferred Ubiquitin Gene from a Mosquito Host.</title>
        <authorList>
            <person name="Wang Y."/>
            <person name="White M.M."/>
            <person name="Kvist S."/>
            <person name="Moncalvo J.M."/>
        </authorList>
    </citation>
    <scope>NUCLEOTIDE SEQUENCE [LARGE SCALE GENOMIC DNA]</scope>
    <source>
        <strain evidence="1 2">ALG-7-W6</strain>
    </source>
</reference>
<name>A0A1R0GNF3_9FUNG</name>
<sequence length="76" mass="8723">MDTVSLYKSLGEIESDSNSDRLRVLVSEHIPTADFDQDIWDWVMSPKIYVLKDTNISKISLHYPNILISVESKVLL</sequence>
<dbReference type="EMBL" id="LSSL01006490">
    <property type="protein sequence ID" value="OLY78408.1"/>
    <property type="molecule type" value="Genomic_DNA"/>
</dbReference>
<proteinExistence type="predicted"/>
<comment type="caution">
    <text evidence="1">The sequence shown here is derived from an EMBL/GenBank/DDBJ whole genome shotgun (WGS) entry which is preliminary data.</text>
</comment>
<organism evidence="1 2">
    <name type="scientific">Smittium mucronatum</name>
    <dbReference type="NCBI Taxonomy" id="133383"/>
    <lineage>
        <taxon>Eukaryota</taxon>
        <taxon>Fungi</taxon>
        <taxon>Fungi incertae sedis</taxon>
        <taxon>Zoopagomycota</taxon>
        <taxon>Kickxellomycotina</taxon>
        <taxon>Harpellomycetes</taxon>
        <taxon>Harpellales</taxon>
        <taxon>Legeriomycetaceae</taxon>
        <taxon>Smittium</taxon>
    </lineage>
</organism>
<gene>
    <name evidence="1" type="ORF">AYI68_g7544</name>
</gene>
<evidence type="ECO:0000313" key="2">
    <source>
        <dbReference type="Proteomes" id="UP000187455"/>
    </source>
</evidence>
<keyword evidence="2" id="KW-1185">Reference proteome</keyword>
<dbReference type="AlphaFoldDB" id="A0A1R0GNF3"/>
<accession>A0A1R0GNF3</accession>